<dbReference type="InterPro" id="IPR052090">
    <property type="entry name" value="Cytolytic_pore-forming_toxin"/>
</dbReference>
<dbReference type="InterPro" id="IPR003961">
    <property type="entry name" value="FN3_dom"/>
</dbReference>
<evidence type="ECO:0000313" key="3">
    <source>
        <dbReference type="Proteomes" id="UP000515161"/>
    </source>
</evidence>
<feature type="domain" description="Fibronectin type-III" evidence="2">
    <location>
        <begin position="608"/>
        <end position="707"/>
    </location>
</feature>
<comment type="similarity">
    <text evidence="1">Belongs to the TRAFAC class TrmE-Era-EngA-EngB-Septin-like GTPase superfamily. Septin GTPase family.</text>
</comment>
<dbReference type="Pfam" id="PF00041">
    <property type="entry name" value="fn3"/>
    <property type="match status" value="2"/>
</dbReference>
<evidence type="ECO:0000256" key="1">
    <source>
        <dbReference type="RuleBase" id="RU004560"/>
    </source>
</evidence>
<dbReference type="OrthoDB" id="8954335at2759"/>
<dbReference type="Gene3D" id="3.40.50.300">
    <property type="entry name" value="P-loop containing nucleotide triphosphate hydrolases"/>
    <property type="match status" value="1"/>
</dbReference>
<dbReference type="GO" id="GO:0005525">
    <property type="term" value="F:GTP binding"/>
    <property type="evidence" value="ECO:0007669"/>
    <property type="project" value="UniProtKB-KW"/>
</dbReference>
<dbReference type="SUPFAM" id="SSF49265">
    <property type="entry name" value="Fibronectin type III"/>
    <property type="match status" value="1"/>
</dbReference>
<dbReference type="CDD" id="cd00063">
    <property type="entry name" value="FN3"/>
    <property type="match status" value="2"/>
</dbReference>
<gene>
    <name evidence="4" type="primary">LOC117547193</name>
</gene>
<reference evidence="4" key="1">
    <citation type="submission" date="2025-08" db="UniProtKB">
        <authorList>
            <consortium name="RefSeq"/>
        </authorList>
    </citation>
    <scope>IDENTIFICATION</scope>
</reference>
<dbReference type="Pfam" id="PF00735">
    <property type="entry name" value="Septin"/>
    <property type="match status" value="1"/>
</dbReference>
<protein>
    <submittedName>
        <fullName evidence="4">Stonustoxin subunit alpha-like</fullName>
    </submittedName>
</protein>
<dbReference type="RefSeq" id="XP_034073652.1">
    <property type="nucleotide sequence ID" value="XM_034217761.1"/>
</dbReference>
<dbReference type="InterPro" id="IPR027417">
    <property type="entry name" value="P-loop_NTPase"/>
</dbReference>
<dbReference type="KEGG" id="gacu:117547193"/>
<dbReference type="InterPro" id="IPR048997">
    <property type="entry name" value="Stonustoxin-like_helical"/>
</dbReference>
<accession>A0A6P8V9H5</accession>
<dbReference type="AlphaFoldDB" id="A0A6P8V9H5"/>
<name>A0A6P8V9H5_GYMAC</name>
<dbReference type="InterPro" id="IPR036116">
    <property type="entry name" value="FN3_sf"/>
</dbReference>
<dbReference type="PANTHER" id="PTHR31594:SF16">
    <property type="entry name" value="SI:CH211-281L24.3"/>
    <property type="match status" value="1"/>
</dbReference>
<keyword evidence="1" id="KW-0342">GTP-binding</keyword>
<sequence length="917" mass="102478">MDPQASRTIEVAALGRPFSLGMLYDCRQDSLVPGLTLWDCDDLEKDTRERPKPSSDFEMVASESIEDKSSALEVEASLKASFLSGLVEVEGSAKYLNDSKTSKNQARVTLKYKTTTKFQELSMNHLGKGNVKHPYVFDQGIATHVVTGILYGAQAFFVFDREVSVNENHRDIQGNLKVMIKNIPSLSIEGEGSLKMEDKDKANDEKLSCRFFGDFLIQKPPTSFQEAVEVYQSLPKLLGANGENAVPVKVWLLPLTCLDYSAAKLVRQISIGLVEECQSVLEDFSDLEMRCKDALRTQTAQQFPEIGEKLKTFKQKCSQFKLEFQRNLAKKLPSIRGGGEEEAVLAEELRKTCSSPFKSKDLNEWMDCKEIEISILKSYTNKMKNTKIVPRENDLHEEILKAEQAVCFVFTSLGRDEPYLSTLSNYLKQTPKPADAKDPHPPDLGKEQWYLTNKVAETLRNKAKLFSDFAEANKENKNITFLMVGLTNETPKGASIYLYTDGFSVNENFEPPSKPAAVTGSDINHNSVTLKISPPRFGAEDITSYSVEYCVRGEDGWKQETASRAEEVTVSGLSPNTEYRFRCRAETPVGAGPANEVSGSIQTLPCSPPGELHVESTSGEISVSWEKPAELGQDVQVLSYIVEYAKPDQQGKEEDLHWEQMMAGAEKAIISGLQPETEYAVRVRCDCGAAGRSKESIAVNVRTTKREFARLAESLISKSKRINSESPSVYKLPLTEEDMDVEGCRRYNFGKESMRQNCTIMLLGATGSGKSTLINGLINYIVGVEWEDDFRFKLVDEDQSRSQAESQTSEVTVYKINHQEGFKTPFSLTVVDTPGFGDTRGIERDKEITEQIRRLFTSANGVSEIDAVCFVTQASLAQPHNDMCLTLCSPSLAKTWQRIFRCWSPLQMASSHLFLRQ</sequence>
<dbReference type="Gene3D" id="2.60.40.10">
    <property type="entry name" value="Immunoglobulins"/>
    <property type="match status" value="2"/>
</dbReference>
<organism evidence="3 4">
    <name type="scientific">Gymnodraco acuticeps</name>
    <name type="common">Antarctic dragonfish</name>
    <dbReference type="NCBI Taxonomy" id="8218"/>
    <lineage>
        <taxon>Eukaryota</taxon>
        <taxon>Metazoa</taxon>
        <taxon>Chordata</taxon>
        <taxon>Craniata</taxon>
        <taxon>Vertebrata</taxon>
        <taxon>Euteleostomi</taxon>
        <taxon>Actinopterygii</taxon>
        <taxon>Neopterygii</taxon>
        <taxon>Teleostei</taxon>
        <taxon>Neoteleostei</taxon>
        <taxon>Acanthomorphata</taxon>
        <taxon>Eupercaria</taxon>
        <taxon>Perciformes</taxon>
        <taxon>Notothenioidei</taxon>
        <taxon>Bathydraconidae</taxon>
        <taxon>Gymnodraco</taxon>
    </lineage>
</organism>
<dbReference type="InParanoid" id="A0A6P8V9H5"/>
<evidence type="ECO:0000313" key="4">
    <source>
        <dbReference type="RefSeq" id="XP_034073652.1"/>
    </source>
</evidence>
<keyword evidence="3" id="KW-1185">Reference proteome</keyword>
<dbReference type="PROSITE" id="PS50853">
    <property type="entry name" value="FN3"/>
    <property type="match status" value="2"/>
</dbReference>
<dbReference type="SUPFAM" id="SSF52540">
    <property type="entry name" value="P-loop containing nucleoside triphosphate hydrolases"/>
    <property type="match status" value="1"/>
</dbReference>
<keyword evidence="1" id="KW-0547">Nucleotide-binding</keyword>
<dbReference type="Proteomes" id="UP000515161">
    <property type="component" value="Unplaced"/>
</dbReference>
<dbReference type="SMART" id="SM00060">
    <property type="entry name" value="FN3"/>
    <property type="match status" value="2"/>
</dbReference>
<feature type="domain" description="Fibronectin type-III" evidence="2">
    <location>
        <begin position="514"/>
        <end position="606"/>
    </location>
</feature>
<dbReference type="InterPro" id="IPR040581">
    <property type="entry name" value="Thioredoxin_11"/>
</dbReference>
<dbReference type="Pfam" id="PF21109">
    <property type="entry name" value="Stonustoxin_helical"/>
    <property type="match status" value="1"/>
</dbReference>
<dbReference type="GeneID" id="117547193"/>
<proteinExistence type="inferred from homology"/>
<dbReference type="InterPro" id="IPR030379">
    <property type="entry name" value="G_SEPTIN_dom"/>
</dbReference>
<dbReference type="InterPro" id="IPR013783">
    <property type="entry name" value="Ig-like_fold"/>
</dbReference>
<evidence type="ECO:0000259" key="2">
    <source>
        <dbReference type="PROSITE" id="PS50853"/>
    </source>
</evidence>
<dbReference type="PANTHER" id="PTHR31594">
    <property type="entry name" value="AIG1-TYPE G DOMAIN-CONTAINING PROTEIN"/>
    <property type="match status" value="1"/>
</dbReference>
<dbReference type="Pfam" id="PF18078">
    <property type="entry name" value="Thioredoxin_11"/>
    <property type="match status" value="1"/>
</dbReference>